<dbReference type="InterPro" id="IPR011089">
    <property type="entry name" value="GmrSD_C"/>
</dbReference>
<organism evidence="3 4">
    <name type="scientific">Kineosporia corallincola</name>
    <dbReference type="NCBI Taxonomy" id="2835133"/>
    <lineage>
        <taxon>Bacteria</taxon>
        <taxon>Bacillati</taxon>
        <taxon>Actinomycetota</taxon>
        <taxon>Actinomycetes</taxon>
        <taxon>Kineosporiales</taxon>
        <taxon>Kineosporiaceae</taxon>
        <taxon>Kineosporia</taxon>
    </lineage>
</organism>
<evidence type="ECO:0000256" key="1">
    <source>
        <dbReference type="SAM" id="MobiDB-lite"/>
    </source>
</evidence>
<protein>
    <submittedName>
        <fullName evidence="3">HNH endonuclease</fullName>
    </submittedName>
</protein>
<dbReference type="Proteomes" id="UP001197247">
    <property type="component" value="Unassembled WGS sequence"/>
</dbReference>
<keyword evidence="4" id="KW-1185">Reference proteome</keyword>
<comment type="caution">
    <text evidence="3">The sequence shown here is derived from an EMBL/GenBank/DDBJ whole genome shotgun (WGS) entry which is preliminary data.</text>
</comment>
<dbReference type="EMBL" id="JAHBAY010000011">
    <property type="protein sequence ID" value="MBT0772115.1"/>
    <property type="molecule type" value="Genomic_DNA"/>
</dbReference>
<gene>
    <name evidence="3" type="ORF">KIH74_24440</name>
</gene>
<name>A0ABS5TLY5_9ACTN</name>
<sequence length="299" mass="31509">MTLSFGLAGCEVTNDIGGAGVSDDSGTKSDYDGQLATKVLDTLSVKGRSATTGYDRDEFGTAWKDVDNNGCDTRNDILKRDLTGEKFRSGTKDCVVVSGTLDDPYTGDTIEFTKEKASEVQIDHLVALQNAWVTGAAQWTEEKRTELANDPLNLMAADGPTNGAKGAGDAATWLPPNKSFRCEYVARQVAVKAKYGNWVTSGEKKAISGVLEDCPDQRVPTSKAVDVTKGGSSGDTAGDEATEDSGSDSDSKSSDNGDDVETPGAFCSPEGAKAKDSDGDALTCNVKGDDDRARWRSAD</sequence>
<feature type="compositionally biased region" description="Basic and acidic residues" evidence="1">
    <location>
        <begin position="287"/>
        <end position="299"/>
    </location>
</feature>
<keyword evidence="3" id="KW-0540">Nuclease</keyword>
<feature type="region of interest" description="Disordered" evidence="1">
    <location>
        <begin position="214"/>
        <end position="299"/>
    </location>
</feature>
<feature type="compositionally biased region" description="Acidic residues" evidence="1">
    <location>
        <begin position="237"/>
        <end position="247"/>
    </location>
</feature>
<dbReference type="PANTHER" id="PTHR24094">
    <property type="entry name" value="SECRETED PROTEIN"/>
    <property type="match status" value="1"/>
</dbReference>
<feature type="domain" description="GmrSD restriction endonucleases C-terminal" evidence="2">
    <location>
        <begin position="72"/>
        <end position="208"/>
    </location>
</feature>
<evidence type="ECO:0000313" key="3">
    <source>
        <dbReference type="EMBL" id="MBT0772115.1"/>
    </source>
</evidence>
<dbReference type="GO" id="GO:0004519">
    <property type="term" value="F:endonuclease activity"/>
    <property type="evidence" value="ECO:0007669"/>
    <property type="project" value="UniProtKB-KW"/>
</dbReference>
<proteinExistence type="predicted"/>
<evidence type="ECO:0000259" key="2">
    <source>
        <dbReference type="Pfam" id="PF07510"/>
    </source>
</evidence>
<evidence type="ECO:0000313" key="4">
    <source>
        <dbReference type="Proteomes" id="UP001197247"/>
    </source>
</evidence>
<reference evidence="3 4" key="1">
    <citation type="submission" date="2021-05" db="EMBL/GenBank/DDBJ databases">
        <title>Kineosporia and Streptomyces sp. nov. two new marine actinobacteria isolated from Coral.</title>
        <authorList>
            <person name="Buangrab K."/>
            <person name="Sutthacheep M."/>
            <person name="Yeemin T."/>
            <person name="Harunari E."/>
            <person name="Igarashi Y."/>
            <person name="Kanchanasin P."/>
            <person name="Tanasupawat S."/>
            <person name="Phongsopitanun W."/>
        </authorList>
    </citation>
    <scope>NUCLEOTIDE SEQUENCE [LARGE SCALE GENOMIC DNA]</scope>
    <source>
        <strain evidence="3 4">J2-2</strain>
    </source>
</reference>
<dbReference type="Pfam" id="PF07510">
    <property type="entry name" value="GmrSD_C"/>
    <property type="match status" value="1"/>
</dbReference>
<keyword evidence="3" id="KW-0378">Hydrolase</keyword>
<keyword evidence="3" id="KW-0255">Endonuclease</keyword>
<dbReference type="PANTHER" id="PTHR24094:SF15">
    <property type="entry name" value="AMP-DEPENDENT SYNTHETASE_LIGASE DOMAIN-CONTAINING PROTEIN-RELATED"/>
    <property type="match status" value="1"/>
</dbReference>
<accession>A0ABS5TLY5</accession>